<dbReference type="RefSeq" id="WP_142512133.1">
    <property type="nucleotide sequence ID" value="NZ_CABGGW010000001.1"/>
</dbReference>
<protein>
    <recommendedName>
        <fullName evidence="2">Fimbrial-type adhesion domain-containing protein</fullName>
    </recommendedName>
</protein>
<feature type="signal peptide" evidence="1">
    <location>
        <begin position="1"/>
        <end position="21"/>
    </location>
</feature>
<dbReference type="InterPro" id="IPR036937">
    <property type="entry name" value="Adhesion_dom_fimbrial_sf"/>
</dbReference>
<feature type="chain" id="PRO_5022016270" description="Fimbrial-type adhesion domain-containing protein" evidence="1">
    <location>
        <begin position="22"/>
        <end position="427"/>
    </location>
</feature>
<dbReference type="GO" id="GO:0007155">
    <property type="term" value="P:cell adhesion"/>
    <property type="evidence" value="ECO:0007669"/>
    <property type="project" value="InterPro"/>
</dbReference>
<dbReference type="AlphaFoldDB" id="A0A564GTI4"/>
<dbReference type="InterPro" id="IPR000259">
    <property type="entry name" value="Adhesion_dom_fimbrial"/>
</dbReference>
<sequence>MYKKIFTSGMLFVAVTAPCHASTFSEQVTWLAGDNAGQPAGTCIYNIPDNNKPLSQPKTLVIDDNLPNNSVIYTWGNFLDFSATCTGSGISNSDPKISVPSSSKTFLSYSVSFSGTTSTTPNNIYTNNSGLSLKYTYLFNQAAPEPCQGCQPFPDSGDASFGTLLAAIRINNKYVPDNGFESEREKYQDFITMYFFVVKPLSDGRYSFASTTPITQSYQVKAELIKDGPIDYDATPLALRSGYSSIQVYAGNVYSTYAFDIGSGGIQIVRPTCQLKTKDYIVPMSNWVSIDPVVKPGIFPAYGSQVPVNIVMECSGKVDDTQISFEDANSVSSRQDVSLYDSTGGTIIDGLAIQLLYNNAAIPTDNTKIVIRGLGTTKAIADSTPLFDSTSIVNFTARYVQTDAIKMNGTEYTGPVTGKLNIWVTYN</sequence>
<keyword evidence="1" id="KW-0732">Signal</keyword>
<dbReference type="Proteomes" id="UP000317374">
    <property type="component" value="Unassembled WGS sequence"/>
</dbReference>
<proteinExistence type="predicted"/>
<evidence type="ECO:0000259" key="2">
    <source>
        <dbReference type="Pfam" id="PF00419"/>
    </source>
</evidence>
<dbReference type="InterPro" id="IPR008966">
    <property type="entry name" value="Adhesion_dom_sf"/>
</dbReference>
<dbReference type="EMBL" id="CABGGW010000001">
    <property type="protein sequence ID" value="VUS23289.1"/>
    <property type="molecule type" value="Genomic_DNA"/>
</dbReference>
<gene>
    <name evidence="3" type="ORF">SB6422_00401</name>
</gene>
<dbReference type="Pfam" id="PF00419">
    <property type="entry name" value="Fimbrial"/>
    <property type="match status" value="1"/>
</dbReference>
<reference evidence="3 4" key="1">
    <citation type="submission" date="2019-07" db="EMBL/GenBank/DDBJ databases">
        <authorList>
            <person name="Brisse S."/>
            <person name="Rodrigues C."/>
            <person name="Thorpe H."/>
        </authorList>
    </citation>
    <scope>NUCLEOTIDE SEQUENCE [LARGE SCALE GENOMIC DNA]</scope>
    <source>
        <strain evidence="3">SB6422</strain>
    </source>
</reference>
<evidence type="ECO:0000313" key="4">
    <source>
        <dbReference type="Proteomes" id="UP000317374"/>
    </source>
</evidence>
<feature type="domain" description="Fimbrial-type adhesion" evidence="2">
    <location>
        <begin position="268"/>
        <end position="426"/>
    </location>
</feature>
<dbReference type="SUPFAM" id="SSF49401">
    <property type="entry name" value="Bacterial adhesins"/>
    <property type="match status" value="1"/>
</dbReference>
<evidence type="ECO:0000313" key="3">
    <source>
        <dbReference type="EMBL" id="VUS23289.1"/>
    </source>
</evidence>
<dbReference type="GO" id="GO:0009289">
    <property type="term" value="C:pilus"/>
    <property type="evidence" value="ECO:0007669"/>
    <property type="project" value="InterPro"/>
</dbReference>
<evidence type="ECO:0000256" key="1">
    <source>
        <dbReference type="SAM" id="SignalP"/>
    </source>
</evidence>
<name>A0A564GTI4_9ENTR</name>
<dbReference type="Gene3D" id="2.60.40.1090">
    <property type="entry name" value="Fimbrial-type adhesion domain"/>
    <property type="match status" value="1"/>
</dbReference>
<organism evidence="3 4">
    <name type="scientific">Klebsiella huaxiensis</name>
    <dbReference type="NCBI Taxonomy" id="2153354"/>
    <lineage>
        <taxon>Bacteria</taxon>
        <taxon>Pseudomonadati</taxon>
        <taxon>Pseudomonadota</taxon>
        <taxon>Gammaproteobacteria</taxon>
        <taxon>Enterobacterales</taxon>
        <taxon>Enterobacteriaceae</taxon>
        <taxon>Klebsiella/Raoultella group</taxon>
        <taxon>Klebsiella</taxon>
    </lineage>
</organism>
<accession>A0A564GTI4</accession>
<dbReference type="OrthoDB" id="6623750at2"/>